<dbReference type="EMBL" id="QLNP01000017">
    <property type="protein sequence ID" value="RAM38921.1"/>
    <property type="molecule type" value="Genomic_DNA"/>
</dbReference>
<name>A0A328HL54_ARTGO</name>
<dbReference type="InterPro" id="IPR013320">
    <property type="entry name" value="ConA-like_dom_sf"/>
</dbReference>
<dbReference type="Pfam" id="PF08244">
    <property type="entry name" value="Glyco_hydro_32C"/>
    <property type="match status" value="1"/>
</dbReference>
<evidence type="ECO:0000256" key="4">
    <source>
        <dbReference type="RuleBase" id="RU362110"/>
    </source>
</evidence>
<gene>
    <name evidence="7" type="ORF">DBZ45_01930</name>
</gene>
<evidence type="ECO:0000256" key="2">
    <source>
        <dbReference type="ARBA" id="ARBA00022801"/>
    </source>
</evidence>
<keyword evidence="3 4" id="KW-0326">Glycosidase</keyword>
<dbReference type="SUPFAM" id="SSF49899">
    <property type="entry name" value="Concanavalin A-like lectins/glucanases"/>
    <property type="match status" value="1"/>
</dbReference>
<dbReference type="PANTHER" id="PTHR42800:SF1">
    <property type="entry name" value="EXOINULINASE INUD (AFU_ORTHOLOGUE AFUA_5G00480)"/>
    <property type="match status" value="1"/>
</dbReference>
<dbReference type="GO" id="GO:0005737">
    <property type="term" value="C:cytoplasm"/>
    <property type="evidence" value="ECO:0007669"/>
    <property type="project" value="TreeGrafter"/>
</dbReference>
<proteinExistence type="inferred from homology"/>
<accession>A0A328HL54</accession>
<comment type="caution">
    <text evidence="7">The sequence shown here is derived from an EMBL/GenBank/DDBJ whole genome shotgun (WGS) entry which is preliminary data.</text>
</comment>
<keyword evidence="2 4" id="KW-0378">Hydrolase</keyword>
<evidence type="ECO:0000259" key="5">
    <source>
        <dbReference type="Pfam" id="PF00251"/>
    </source>
</evidence>
<dbReference type="SUPFAM" id="SSF75005">
    <property type="entry name" value="Arabinanase/levansucrase/invertase"/>
    <property type="match status" value="1"/>
</dbReference>
<dbReference type="RefSeq" id="WP_111902298.1">
    <property type="nucleotide sequence ID" value="NZ_QLNP01000017.1"/>
</dbReference>
<evidence type="ECO:0000256" key="1">
    <source>
        <dbReference type="ARBA" id="ARBA00009902"/>
    </source>
</evidence>
<protein>
    <submittedName>
        <fullName evidence="7">Glycoside hydrolase family 32 protein</fullName>
    </submittedName>
</protein>
<evidence type="ECO:0000313" key="7">
    <source>
        <dbReference type="EMBL" id="RAM38921.1"/>
    </source>
</evidence>
<dbReference type="AlphaFoldDB" id="A0A328HL54"/>
<dbReference type="InterPro" id="IPR001362">
    <property type="entry name" value="Glyco_hydro_32"/>
</dbReference>
<evidence type="ECO:0000259" key="6">
    <source>
        <dbReference type="Pfam" id="PF08244"/>
    </source>
</evidence>
<dbReference type="GO" id="GO:0004575">
    <property type="term" value="F:sucrose alpha-glucosidase activity"/>
    <property type="evidence" value="ECO:0007669"/>
    <property type="project" value="TreeGrafter"/>
</dbReference>
<feature type="domain" description="Glycosyl hydrolase family 32 C-terminal" evidence="6">
    <location>
        <begin position="376"/>
        <end position="511"/>
    </location>
</feature>
<dbReference type="InterPro" id="IPR013148">
    <property type="entry name" value="Glyco_hydro_32_N"/>
</dbReference>
<evidence type="ECO:0000256" key="3">
    <source>
        <dbReference type="ARBA" id="ARBA00023295"/>
    </source>
</evidence>
<comment type="similarity">
    <text evidence="1 4">Belongs to the glycosyl hydrolase 32 family.</text>
</comment>
<dbReference type="Gene3D" id="2.60.120.560">
    <property type="entry name" value="Exo-inulinase, domain 1"/>
    <property type="match status" value="1"/>
</dbReference>
<feature type="domain" description="Glycosyl hydrolase family 32 N-terminal" evidence="5">
    <location>
        <begin position="19"/>
        <end position="336"/>
    </location>
</feature>
<dbReference type="CDD" id="cd18622">
    <property type="entry name" value="GH32_Inu-like"/>
    <property type="match status" value="1"/>
</dbReference>
<dbReference type="OrthoDB" id="9776657at2"/>
<evidence type="ECO:0000313" key="8">
    <source>
        <dbReference type="Proteomes" id="UP000249166"/>
    </source>
</evidence>
<dbReference type="Gene3D" id="2.115.10.20">
    <property type="entry name" value="Glycosyl hydrolase domain, family 43"/>
    <property type="match status" value="1"/>
</dbReference>
<dbReference type="SMART" id="SM00640">
    <property type="entry name" value="Glyco_32"/>
    <property type="match status" value="1"/>
</dbReference>
<dbReference type="GO" id="GO:0005987">
    <property type="term" value="P:sucrose catabolic process"/>
    <property type="evidence" value="ECO:0007669"/>
    <property type="project" value="TreeGrafter"/>
</dbReference>
<dbReference type="Proteomes" id="UP000249166">
    <property type="component" value="Unassembled WGS sequence"/>
</dbReference>
<sequence>MTSLNATPALDCRYRPTWHYAAERNWLNDPNGLVYTNGVYHLFYQHNPLGDVWGNMSWGHATSADLLTWDEQPVAIPCDEQEAIFSGSAVVDTLNTSGFGVGGVPPLVAVYTSAYSPASPLTGRQAQSLAYSTDDGATWTKYAGNPVLDRASADFRDPKVFWYDGEAGSYWVMAAVEAVRHEVVLYKSADLKSWEHLSTFGPANATGGVWECPDLFELPVDGDPGNTRWVLVVNLSPGGIAGGSAGQYFLGTFDGVTFRSETTVTEGMQTDDSRMPDYGWLDWGRDYYAAVSFSNAPDGRRLMIGWMNNWQYAASTPSQGWRSAMSLVREVRLETRAGRPVLVQAAVDPFAASGTELFAAGPAPLADGVQWLPAEASGDVLRIDAEIRPGSAAKVGLVLRAGEADGLQERTVLAYSAGSGGSLSGELSLDRTASGNVGFHADFPSVERVPVSLDSSGLLRLTIFLDRCSVEVFAQDGLVTLTDQIFPAESSTAVGLLAEGNGATLVSLTVTG</sequence>
<dbReference type="InterPro" id="IPR023296">
    <property type="entry name" value="Glyco_hydro_beta-prop_sf"/>
</dbReference>
<reference evidence="7 8" key="1">
    <citation type="submission" date="2018-04" db="EMBL/GenBank/DDBJ databases">
        <title>Bacteria isolated from cave deposits of Manipur.</title>
        <authorList>
            <person name="Sahoo D."/>
            <person name="Sarangthem I."/>
            <person name="Nandeibam J."/>
        </authorList>
    </citation>
    <scope>NUCLEOTIDE SEQUENCE [LARGE SCALE GENOMIC DNA]</scope>
    <source>
        <strain evidence="8">mrc11</strain>
    </source>
</reference>
<dbReference type="Pfam" id="PF00251">
    <property type="entry name" value="Glyco_hydro_32N"/>
    <property type="match status" value="1"/>
</dbReference>
<organism evidence="7 8">
    <name type="scientific">Arthrobacter globiformis</name>
    <dbReference type="NCBI Taxonomy" id="1665"/>
    <lineage>
        <taxon>Bacteria</taxon>
        <taxon>Bacillati</taxon>
        <taxon>Actinomycetota</taxon>
        <taxon>Actinomycetes</taxon>
        <taxon>Micrococcales</taxon>
        <taxon>Micrococcaceae</taxon>
        <taxon>Arthrobacter</taxon>
    </lineage>
</organism>
<dbReference type="PANTHER" id="PTHR42800">
    <property type="entry name" value="EXOINULINASE INUD (AFU_ORTHOLOGUE AFUA_5G00480)"/>
    <property type="match status" value="1"/>
</dbReference>
<dbReference type="InterPro" id="IPR013189">
    <property type="entry name" value="Glyco_hydro_32_C"/>
</dbReference>